<dbReference type="EMBL" id="OQ579031">
    <property type="protein sequence ID" value="WEU80548.1"/>
    <property type="molecule type" value="Genomic_DNA"/>
</dbReference>
<keyword evidence="2" id="KW-1185">Reference proteome</keyword>
<organism evidence="1 2">
    <name type="scientific">Klebsiella phage Amrap</name>
    <dbReference type="NCBI Taxonomy" id="3018530"/>
    <lineage>
        <taxon>Viruses</taxon>
        <taxon>Duplodnaviria</taxon>
        <taxon>Heunggongvirae</taxon>
        <taxon>Uroviricota</taxon>
        <taxon>Caudoviricetes</taxon>
        <taxon>Autographivirales</taxon>
        <taxon>Autotranscriptaviridae</taxon>
        <taxon>Studiervirinae</taxon>
        <taxon>Przondovirus</taxon>
        <taxon>Przondovirus amrap</taxon>
    </lineage>
</organism>
<dbReference type="Proteomes" id="UP001216733">
    <property type="component" value="Segment"/>
</dbReference>
<evidence type="ECO:0000313" key="1">
    <source>
        <dbReference type="EMBL" id="WEU80548.1"/>
    </source>
</evidence>
<evidence type="ECO:0000313" key="2">
    <source>
        <dbReference type="Proteomes" id="UP001216733"/>
    </source>
</evidence>
<accession>A0AAF0D9Q0</accession>
<proteinExistence type="predicted"/>
<name>A0AAF0D9Q0_9CAUD</name>
<reference evidence="1" key="1">
    <citation type="submission" date="2023-03" db="EMBL/GenBank/DDBJ databases">
        <title>A hybrid and poly-polish workflow for the complete and accurate assembly of phage genomes: a case study of ten przondoviruses.</title>
        <authorList>
            <person name="Elek C.K.A."/>
            <person name="Adriaenssens E.M."/>
        </authorList>
    </citation>
    <scope>NUCLEOTIDE SEQUENCE</scope>
</reference>
<gene>
    <name evidence="1" type="ORF">FBLNLFFT_0002</name>
</gene>
<protein>
    <submittedName>
        <fullName evidence="1">Uncharacterized protein</fullName>
    </submittedName>
</protein>
<sequence length="63" mass="7562">MLMSLCPYLLVLIKYPPWVPPWVPPETIYLRLTMGHPVSHHYKAIQCRLSIYQPIRTHYRETL</sequence>